<dbReference type="RefSeq" id="WP_010262233.1">
    <property type="nucleotide sequence ID" value="NZ_CAEG01000011.1"/>
</dbReference>
<evidence type="ECO:0000256" key="7">
    <source>
        <dbReference type="ARBA" id="ARBA00022989"/>
    </source>
</evidence>
<comment type="subcellular location">
    <subcellularLocation>
        <location evidence="1">Cell membrane</location>
        <topology evidence="1">Multi-pass membrane protein</topology>
    </subcellularLocation>
</comment>
<evidence type="ECO:0000256" key="9">
    <source>
        <dbReference type="ARBA" id="ARBA00023306"/>
    </source>
</evidence>
<keyword evidence="15" id="KW-1185">Reference proteome</keyword>
<feature type="transmembrane region" description="Helical" evidence="11">
    <location>
        <begin position="165"/>
        <end position="192"/>
    </location>
</feature>
<name>A0A1H4C258_9BACT</name>
<dbReference type="STRING" id="1033731.SAMN05444145_104137"/>
<keyword evidence="7 11" id="KW-1133">Transmembrane helix</keyword>
<evidence type="ECO:0000259" key="12">
    <source>
        <dbReference type="Pfam" id="PF02687"/>
    </source>
</evidence>
<organism evidence="14 15">
    <name type="scientific">Alistipes timonensis JC136</name>
    <dbReference type="NCBI Taxonomy" id="1033731"/>
    <lineage>
        <taxon>Bacteria</taxon>
        <taxon>Pseudomonadati</taxon>
        <taxon>Bacteroidota</taxon>
        <taxon>Bacteroidia</taxon>
        <taxon>Bacteroidales</taxon>
        <taxon>Rikenellaceae</taxon>
        <taxon>Alistipes</taxon>
    </lineage>
</organism>
<evidence type="ECO:0000256" key="4">
    <source>
        <dbReference type="ARBA" id="ARBA00022475"/>
    </source>
</evidence>
<dbReference type="Pfam" id="PF18075">
    <property type="entry name" value="FtsX_ECD"/>
    <property type="match status" value="1"/>
</dbReference>
<dbReference type="PIRSF" id="PIRSF003097">
    <property type="entry name" value="FtsX"/>
    <property type="match status" value="1"/>
</dbReference>
<dbReference type="InterPro" id="IPR004513">
    <property type="entry name" value="FtsX"/>
</dbReference>
<keyword evidence="6 11" id="KW-0812">Transmembrane</keyword>
<sequence length="293" mass="32071">MKDDKRLKRKVRNSYIVSTVSITLVLFLLGSVGYLMVAALKVADTLQESIAVTVELKNGLSDEQKEAINKRLTAEEMVATIAYSPKEEKIDDQEFRKMFNSSFEEILQENPLLDSFELTLTSASADKELLDSFIAAVGRIGGVDRVSYPALMAERLHATVNKIRLVLLMFGGALLVISLILLSNTIRLAIFSKRYLINTMKLVGATKWFIMKPFLGSSVTQGILAGVAASALFVLAVYGLNEAVPELMTIAEAGKIAIILGSMVVGGIVISGLFTFAALNKFVNMKSNKIYLY</sequence>
<feature type="transmembrane region" description="Helical" evidence="11">
    <location>
        <begin position="256"/>
        <end position="279"/>
    </location>
</feature>
<dbReference type="GO" id="GO:0005886">
    <property type="term" value="C:plasma membrane"/>
    <property type="evidence" value="ECO:0007669"/>
    <property type="project" value="UniProtKB-SubCell"/>
</dbReference>
<dbReference type="InterPro" id="IPR003838">
    <property type="entry name" value="ABC3_permease_C"/>
</dbReference>
<dbReference type="PANTHER" id="PTHR47755">
    <property type="entry name" value="CELL DIVISION PROTEIN FTSX"/>
    <property type="match status" value="1"/>
</dbReference>
<gene>
    <name evidence="14" type="ORF">SAMN05444145_104137</name>
</gene>
<dbReference type="OrthoDB" id="9813411at2"/>
<reference evidence="14 15" key="1">
    <citation type="submission" date="2016-10" db="EMBL/GenBank/DDBJ databases">
        <authorList>
            <person name="de Groot N.N."/>
        </authorList>
    </citation>
    <scope>NUCLEOTIDE SEQUENCE [LARGE SCALE GENOMIC DNA]</scope>
    <source>
        <strain evidence="14 15">DSM 25383</strain>
    </source>
</reference>
<dbReference type="EMBL" id="FNRI01000004">
    <property type="protein sequence ID" value="SEA54501.1"/>
    <property type="molecule type" value="Genomic_DNA"/>
</dbReference>
<feature type="transmembrane region" description="Helical" evidence="11">
    <location>
        <begin position="15"/>
        <end position="37"/>
    </location>
</feature>
<keyword evidence="5 10" id="KW-0132">Cell division</keyword>
<proteinExistence type="inferred from homology"/>
<evidence type="ECO:0000256" key="10">
    <source>
        <dbReference type="PIRNR" id="PIRNR003097"/>
    </source>
</evidence>
<dbReference type="Pfam" id="PF02687">
    <property type="entry name" value="FtsX"/>
    <property type="match status" value="1"/>
</dbReference>
<dbReference type="Proteomes" id="UP000183253">
    <property type="component" value="Unassembled WGS sequence"/>
</dbReference>
<evidence type="ECO:0000256" key="5">
    <source>
        <dbReference type="ARBA" id="ARBA00022618"/>
    </source>
</evidence>
<keyword evidence="9 10" id="KW-0131">Cell cycle</keyword>
<feature type="transmembrane region" description="Helical" evidence="11">
    <location>
        <begin position="213"/>
        <end position="236"/>
    </location>
</feature>
<feature type="domain" description="ABC3 transporter permease C-terminal" evidence="12">
    <location>
        <begin position="169"/>
        <end position="285"/>
    </location>
</feature>
<evidence type="ECO:0000313" key="14">
    <source>
        <dbReference type="EMBL" id="SEA54501.1"/>
    </source>
</evidence>
<dbReference type="Gene3D" id="3.30.70.3040">
    <property type="match status" value="1"/>
</dbReference>
<comment type="similarity">
    <text evidence="2 10">Belongs to the ABC-4 integral membrane protein family. FtsX subfamily.</text>
</comment>
<evidence type="ECO:0000256" key="8">
    <source>
        <dbReference type="ARBA" id="ARBA00023136"/>
    </source>
</evidence>
<dbReference type="PANTHER" id="PTHR47755:SF1">
    <property type="entry name" value="CELL DIVISION PROTEIN FTSX"/>
    <property type="match status" value="1"/>
</dbReference>
<evidence type="ECO:0000256" key="6">
    <source>
        <dbReference type="ARBA" id="ARBA00022692"/>
    </source>
</evidence>
<dbReference type="GO" id="GO:0051301">
    <property type="term" value="P:cell division"/>
    <property type="evidence" value="ECO:0007669"/>
    <property type="project" value="UniProtKB-KW"/>
</dbReference>
<evidence type="ECO:0000256" key="3">
    <source>
        <dbReference type="ARBA" id="ARBA00021907"/>
    </source>
</evidence>
<protein>
    <recommendedName>
        <fullName evidence="3 10">Cell division protein FtsX</fullName>
    </recommendedName>
</protein>
<dbReference type="AlphaFoldDB" id="A0A1H4C258"/>
<keyword evidence="8 10" id="KW-0472">Membrane</keyword>
<feature type="domain" description="FtsX extracellular" evidence="13">
    <location>
        <begin position="51"/>
        <end position="146"/>
    </location>
</feature>
<evidence type="ECO:0000313" key="15">
    <source>
        <dbReference type="Proteomes" id="UP000183253"/>
    </source>
</evidence>
<evidence type="ECO:0000256" key="1">
    <source>
        <dbReference type="ARBA" id="ARBA00004651"/>
    </source>
</evidence>
<evidence type="ECO:0000259" key="13">
    <source>
        <dbReference type="Pfam" id="PF18075"/>
    </source>
</evidence>
<keyword evidence="4 10" id="KW-1003">Cell membrane</keyword>
<accession>A0A1H4C258</accession>
<dbReference type="InterPro" id="IPR040690">
    <property type="entry name" value="FtsX_ECD"/>
</dbReference>
<evidence type="ECO:0000256" key="2">
    <source>
        <dbReference type="ARBA" id="ARBA00007379"/>
    </source>
</evidence>
<evidence type="ECO:0000256" key="11">
    <source>
        <dbReference type="SAM" id="Phobius"/>
    </source>
</evidence>